<dbReference type="Proteomes" id="UP000596742">
    <property type="component" value="Unassembled WGS sequence"/>
</dbReference>
<evidence type="ECO:0000313" key="1">
    <source>
        <dbReference type="EMBL" id="VDI47838.1"/>
    </source>
</evidence>
<evidence type="ECO:0000313" key="2">
    <source>
        <dbReference type="Proteomes" id="UP000596742"/>
    </source>
</evidence>
<comment type="caution">
    <text evidence="1">The sequence shown here is derived from an EMBL/GenBank/DDBJ whole genome shotgun (WGS) entry which is preliminary data.</text>
</comment>
<proteinExistence type="predicted"/>
<organism evidence="1 2">
    <name type="scientific">Mytilus galloprovincialis</name>
    <name type="common">Mediterranean mussel</name>
    <dbReference type="NCBI Taxonomy" id="29158"/>
    <lineage>
        <taxon>Eukaryota</taxon>
        <taxon>Metazoa</taxon>
        <taxon>Spiralia</taxon>
        <taxon>Lophotrochozoa</taxon>
        <taxon>Mollusca</taxon>
        <taxon>Bivalvia</taxon>
        <taxon>Autobranchia</taxon>
        <taxon>Pteriomorphia</taxon>
        <taxon>Mytilida</taxon>
        <taxon>Mytiloidea</taxon>
        <taxon>Mytilidae</taxon>
        <taxon>Mytilinae</taxon>
        <taxon>Mytilus</taxon>
    </lineage>
</organism>
<gene>
    <name evidence="1" type="ORF">MGAL_10B063962</name>
</gene>
<name>A0A8B6FC47_MYTGA</name>
<dbReference type="OrthoDB" id="10454919at2759"/>
<dbReference type="AlphaFoldDB" id="A0A8B6FC47"/>
<sequence length="224" mass="24986">MDKALETSEKIAEDFIKEASACINSYNSHDGLDKQIPSVCILGKSVLFKPSAKDLSERNWFINIGKEILQHCPEFLSLLLSAIVYSLDLVHLLALNRQFLGKEPVVEVVSSAVKQEAAEDSQEKVEPVNAPGQEEVVAAPSPQAEEMHERHIIILQNGIENRMVPICSLRELRNIAKERFPGRGEVNLKFQGMVLDPLITLKDILQMDAKPTIEVIFSVESTQL</sequence>
<keyword evidence="2" id="KW-1185">Reference proteome</keyword>
<reference evidence="1" key="1">
    <citation type="submission" date="2018-11" db="EMBL/GenBank/DDBJ databases">
        <authorList>
            <person name="Alioto T."/>
            <person name="Alioto T."/>
        </authorList>
    </citation>
    <scope>NUCLEOTIDE SEQUENCE</scope>
</reference>
<dbReference type="EMBL" id="UYJE01006659">
    <property type="protein sequence ID" value="VDI47838.1"/>
    <property type="molecule type" value="Genomic_DNA"/>
</dbReference>
<protein>
    <submittedName>
        <fullName evidence="1">Uncharacterized protein</fullName>
    </submittedName>
</protein>
<accession>A0A8B6FC47</accession>